<evidence type="ECO:0000256" key="2">
    <source>
        <dbReference type="ARBA" id="ARBA00022692"/>
    </source>
</evidence>
<protein>
    <submittedName>
        <fullName evidence="6">Type IV pili methyl-accepting chemotaxis transducer N-terminal domain-containing protein</fullName>
    </submittedName>
</protein>
<dbReference type="AlphaFoldDB" id="A0A931J1N8"/>
<feature type="domain" description="NarX-like N-terminal" evidence="5">
    <location>
        <begin position="145"/>
        <end position="215"/>
    </location>
</feature>
<evidence type="ECO:0000256" key="3">
    <source>
        <dbReference type="ARBA" id="ARBA00022989"/>
    </source>
</evidence>
<evidence type="ECO:0000313" key="6">
    <source>
        <dbReference type="EMBL" id="MBH9576043.1"/>
    </source>
</evidence>
<keyword evidence="3" id="KW-1133">Transmembrane helix</keyword>
<dbReference type="Proteomes" id="UP000613266">
    <property type="component" value="Unassembled WGS sequence"/>
</dbReference>
<evidence type="ECO:0000259" key="5">
    <source>
        <dbReference type="Pfam" id="PF13675"/>
    </source>
</evidence>
<keyword evidence="2" id="KW-0812">Transmembrane</keyword>
<dbReference type="RefSeq" id="WP_198109656.1">
    <property type="nucleotide sequence ID" value="NZ_JAEDAK010000002.1"/>
</dbReference>
<organism evidence="6 7">
    <name type="scientific">Inhella proteolytica</name>
    <dbReference type="NCBI Taxonomy" id="2795029"/>
    <lineage>
        <taxon>Bacteria</taxon>
        <taxon>Pseudomonadati</taxon>
        <taxon>Pseudomonadota</taxon>
        <taxon>Betaproteobacteria</taxon>
        <taxon>Burkholderiales</taxon>
        <taxon>Sphaerotilaceae</taxon>
        <taxon>Inhella</taxon>
    </lineage>
</organism>
<comment type="caution">
    <text evidence="6">The sequence shown here is derived from an EMBL/GenBank/DDBJ whole genome shotgun (WGS) entry which is preliminary data.</text>
</comment>
<proteinExistence type="predicted"/>
<name>A0A931J1N8_9BURK</name>
<gene>
    <name evidence="6" type="ORF">I7X39_03905</name>
</gene>
<dbReference type="InterPro" id="IPR042295">
    <property type="entry name" value="NarX-like_N_sf"/>
</dbReference>
<reference evidence="6" key="1">
    <citation type="submission" date="2020-12" db="EMBL/GenBank/DDBJ databases">
        <title>The genome sequence of Inhella sp. 1Y17.</title>
        <authorList>
            <person name="Liu Y."/>
        </authorList>
    </citation>
    <scope>NUCLEOTIDE SEQUENCE</scope>
    <source>
        <strain evidence="6">1Y17</strain>
    </source>
</reference>
<accession>A0A931J1N8</accession>
<dbReference type="Gene3D" id="1.20.120.960">
    <property type="entry name" value="Histidine kinase NarX, sensor domain"/>
    <property type="match status" value="1"/>
</dbReference>
<dbReference type="GO" id="GO:0016020">
    <property type="term" value="C:membrane"/>
    <property type="evidence" value="ECO:0007669"/>
    <property type="project" value="UniProtKB-SubCell"/>
</dbReference>
<evidence type="ECO:0000256" key="4">
    <source>
        <dbReference type="ARBA" id="ARBA00023136"/>
    </source>
</evidence>
<dbReference type="InterPro" id="IPR029095">
    <property type="entry name" value="NarX-like_N"/>
</dbReference>
<comment type="subcellular location">
    <subcellularLocation>
        <location evidence="1">Membrane</location>
        <topology evidence="1">Multi-pass membrane protein</topology>
    </subcellularLocation>
</comment>
<evidence type="ECO:0000256" key="1">
    <source>
        <dbReference type="ARBA" id="ARBA00004141"/>
    </source>
</evidence>
<keyword evidence="7" id="KW-1185">Reference proteome</keyword>
<keyword evidence="4" id="KW-0472">Membrane</keyword>
<feature type="domain" description="NarX-like N-terminal" evidence="5">
    <location>
        <begin position="24"/>
        <end position="129"/>
    </location>
</feature>
<dbReference type="Pfam" id="PF13675">
    <property type="entry name" value="PilJ"/>
    <property type="match status" value="2"/>
</dbReference>
<evidence type="ECO:0000313" key="7">
    <source>
        <dbReference type="Proteomes" id="UP000613266"/>
    </source>
</evidence>
<sequence>MKLNLARRPMLALLGLAPLAGRTQVHNLNEAINKAGRQRMLSQRCAKAYLALGQGVKREQAEPVLAESMALFDRQLVELRAFAPSTPTRDTFADMDQQWSRHKLLLVGNAPSRPRAEALLASTQQLLQAAQRGTEQLEELSGKPAGRLVNLAGRQRMLSQRLAMLYLAQAWQLPVEPGSLRQAQAEFLAAQARLKADPGSPPAALAELERVDQQFVFFAAALQGTSERSRALEEVFSTSERMLQLLDRITQLYARQA</sequence>
<dbReference type="EMBL" id="JAEDAK010000002">
    <property type="protein sequence ID" value="MBH9576043.1"/>
    <property type="molecule type" value="Genomic_DNA"/>
</dbReference>